<dbReference type="SUPFAM" id="SSF63411">
    <property type="entry name" value="LuxS/MPP-like metallohydrolase"/>
    <property type="match status" value="2"/>
</dbReference>
<organism evidence="8 9">
    <name type="scientific">Flavilitoribacter nigricans (strain ATCC 23147 / DSM 23189 / NBRC 102662 / NCIMB 1420 / SS-2)</name>
    <name type="common">Lewinella nigricans</name>
    <dbReference type="NCBI Taxonomy" id="1122177"/>
    <lineage>
        <taxon>Bacteria</taxon>
        <taxon>Pseudomonadati</taxon>
        <taxon>Bacteroidota</taxon>
        <taxon>Saprospiria</taxon>
        <taxon>Saprospirales</taxon>
        <taxon>Lewinellaceae</taxon>
        <taxon>Flavilitoribacter</taxon>
    </lineage>
</organism>
<protein>
    <submittedName>
        <fullName evidence="8">Peptidase M16</fullName>
    </submittedName>
</protein>
<dbReference type="InterPro" id="IPR007863">
    <property type="entry name" value="Peptidase_M16_C"/>
</dbReference>
<name>A0A2D0MYV4_FLAN2</name>
<dbReference type="InterPro" id="IPR011249">
    <property type="entry name" value="Metalloenz_LuxS/M16"/>
</dbReference>
<dbReference type="RefSeq" id="WP_099155279.1">
    <property type="nucleotide sequence ID" value="NZ_PDUD01000057.1"/>
</dbReference>
<dbReference type="GO" id="GO:0006508">
    <property type="term" value="P:proteolysis"/>
    <property type="evidence" value="ECO:0007669"/>
    <property type="project" value="UniProtKB-KW"/>
</dbReference>
<evidence type="ECO:0000313" key="9">
    <source>
        <dbReference type="Proteomes" id="UP000223913"/>
    </source>
</evidence>
<dbReference type="Pfam" id="PF05193">
    <property type="entry name" value="Peptidase_M16_C"/>
    <property type="match status" value="1"/>
</dbReference>
<dbReference type="InterPro" id="IPR050626">
    <property type="entry name" value="Peptidase_M16"/>
</dbReference>
<keyword evidence="3" id="KW-0378">Hydrolase</keyword>
<keyword evidence="2" id="KW-0645">Protease</keyword>
<keyword evidence="9" id="KW-1185">Reference proteome</keyword>
<evidence type="ECO:0000256" key="2">
    <source>
        <dbReference type="ARBA" id="ARBA00022670"/>
    </source>
</evidence>
<evidence type="ECO:0000256" key="5">
    <source>
        <dbReference type="ARBA" id="ARBA00023049"/>
    </source>
</evidence>
<sequence length="419" mass="47855">MIQFSRFELDNGLKILVHRDESTPMAAVNVLYNVGSRDESPERTGFAHLFEHLMFGGSANVPDFDEPIQLAGGENNAFTNNDITNFYDVLPAENLETAFWLESDRMLSLNFDEQVLDVQRKVVVEEFKESCLNQPYGDAWHHLSDMAYKVHPYRWPTIGKVPKHVEDATMDDVKDFYFKYYRPNNAILVVAGSVDPDEVYALAQKWFGEIPKGEVPLRRLPSEPPQKRLEKRISESSNIPTDALYLAFHIPDRLHPDYYAADLLSDILCNGPSSRLYRRLLKQEHLFAAIDCYVTGSIDPGLLIIEGRPSEGISLEKAEAAIWRVLEELKAEGVSERELQKIKNKAESNLTFSELNVLNKAINLAFYELLGNAALINEENFHYQRVNADDIQRLARTVLTEDNCSQLYYRCKEGTVEEV</sequence>
<evidence type="ECO:0000256" key="3">
    <source>
        <dbReference type="ARBA" id="ARBA00022801"/>
    </source>
</evidence>
<dbReference type="OrthoDB" id="9811314at2"/>
<dbReference type="GO" id="GO:0046872">
    <property type="term" value="F:metal ion binding"/>
    <property type="evidence" value="ECO:0007669"/>
    <property type="project" value="InterPro"/>
</dbReference>
<dbReference type="InterPro" id="IPR011765">
    <property type="entry name" value="Pept_M16_N"/>
</dbReference>
<dbReference type="Gene3D" id="3.30.830.10">
    <property type="entry name" value="Metalloenzyme, LuxS/M16 peptidase-like"/>
    <property type="match status" value="2"/>
</dbReference>
<evidence type="ECO:0000313" key="8">
    <source>
        <dbReference type="EMBL" id="PHN01306.1"/>
    </source>
</evidence>
<feature type="domain" description="Peptidase M16 N-terminal" evidence="6">
    <location>
        <begin position="15"/>
        <end position="152"/>
    </location>
</feature>
<dbReference type="PANTHER" id="PTHR43690">
    <property type="entry name" value="NARDILYSIN"/>
    <property type="match status" value="1"/>
</dbReference>
<accession>A0A2D0MYV4</accession>
<dbReference type="AlphaFoldDB" id="A0A2D0MYV4"/>
<keyword evidence="4" id="KW-0862">Zinc</keyword>
<dbReference type="Pfam" id="PF00675">
    <property type="entry name" value="Peptidase_M16"/>
    <property type="match status" value="1"/>
</dbReference>
<dbReference type="PANTHER" id="PTHR43690:SF17">
    <property type="entry name" value="PROTEIN YHJJ"/>
    <property type="match status" value="1"/>
</dbReference>
<dbReference type="GO" id="GO:0008237">
    <property type="term" value="F:metallopeptidase activity"/>
    <property type="evidence" value="ECO:0007669"/>
    <property type="project" value="UniProtKB-KW"/>
</dbReference>
<comment type="similarity">
    <text evidence="1">Belongs to the peptidase M16 family.</text>
</comment>
<evidence type="ECO:0000256" key="1">
    <source>
        <dbReference type="ARBA" id="ARBA00007261"/>
    </source>
</evidence>
<feature type="domain" description="Peptidase M16 C-terminal" evidence="7">
    <location>
        <begin position="168"/>
        <end position="345"/>
    </location>
</feature>
<proteinExistence type="inferred from homology"/>
<gene>
    <name evidence="8" type="ORF">CRP01_37740</name>
</gene>
<evidence type="ECO:0000259" key="7">
    <source>
        <dbReference type="Pfam" id="PF05193"/>
    </source>
</evidence>
<evidence type="ECO:0000259" key="6">
    <source>
        <dbReference type="Pfam" id="PF00675"/>
    </source>
</evidence>
<dbReference type="EMBL" id="PDUD01000057">
    <property type="protein sequence ID" value="PHN01306.1"/>
    <property type="molecule type" value="Genomic_DNA"/>
</dbReference>
<evidence type="ECO:0000256" key="4">
    <source>
        <dbReference type="ARBA" id="ARBA00022833"/>
    </source>
</evidence>
<dbReference type="Proteomes" id="UP000223913">
    <property type="component" value="Unassembled WGS sequence"/>
</dbReference>
<comment type="caution">
    <text evidence="8">The sequence shown here is derived from an EMBL/GenBank/DDBJ whole genome shotgun (WGS) entry which is preliminary data.</text>
</comment>
<reference evidence="8 9" key="1">
    <citation type="submission" date="2017-10" db="EMBL/GenBank/DDBJ databases">
        <title>The draft genome sequence of Lewinella nigricans NBRC 102662.</title>
        <authorList>
            <person name="Wang K."/>
        </authorList>
    </citation>
    <scope>NUCLEOTIDE SEQUENCE [LARGE SCALE GENOMIC DNA]</scope>
    <source>
        <strain evidence="8 9">NBRC 102662</strain>
    </source>
</reference>
<keyword evidence="5" id="KW-0482">Metalloprotease</keyword>